<keyword evidence="2" id="KW-1185">Reference proteome</keyword>
<organism evidence="1 2">
    <name type="scientific">Trichonephila clavipes</name>
    <name type="common">Golden silk orbweaver</name>
    <name type="synonym">Nephila clavipes</name>
    <dbReference type="NCBI Taxonomy" id="2585209"/>
    <lineage>
        <taxon>Eukaryota</taxon>
        <taxon>Metazoa</taxon>
        <taxon>Ecdysozoa</taxon>
        <taxon>Arthropoda</taxon>
        <taxon>Chelicerata</taxon>
        <taxon>Arachnida</taxon>
        <taxon>Araneae</taxon>
        <taxon>Araneomorphae</taxon>
        <taxon>Entelegynae</taxon>
        <taxon>Araneoidea</taxon>
        <taxon>Nephilidae</taxon>
        <taxon>Trichonephila</taxon>
    </lineage>
</organism>
<evidence type="ECO:0000313" key="1">
    <source>
        <dbReference type="EMBL" id="GFX90001.1"/>
    </source>
</evidence>
<sequence>MSSLPLLWYHYSQNILKSSLCHGSLVVKTLDHGWRVMSSSPVPLKTRRVGERCTINMLRAQTSSRWWAVVIRRGMPAQVSSSSFDHGSKL</sequence>
<dbReference type="EMBL" id="BMAU01021087">
    <property type="protein sequence ID" value="GFX90001.1"/>
    <property type="molecule type" value="Genomic_DNA"/>
</dbReference>
<dbReference type="Proteomes" id="UP000887159">
    <property type="component" value="Unassembled WGS sequence"/>
</dbReference>
<dbReference type="AlphaFoldDB" id="A0A8X6URU2"/>
<protein>
    <submittedName>
        <fullName evidence="1">Uncharacterized protein</fullName>
    </submittedName>
</protein>
<proteinExistence type="predicted"/>
<evidence type="ECO:0000313" key="2">
    <source>
        <dbReference type="Proteomes" id="UP000887159"/>
    </source>
</evidence>
<comment type="caution">
    <text evidence="1">The sequence shown here is derived from an EMBL/GenBank/DDBJ whole genome shotgun (WGS) entry which is preliminary data.</text>
</comment>
<accession>A0A8X6URU2</accession>
<reference evidence="1" key="1">
    <citation type="submission" date="2020-08" db="EMBL/GenBank/DDBJ databases">
        <title>Multicomponent nature underlies the extraordinary mechanical properties of spider dragline silk.</title>
        <authorList>
            <person name="Kono N."/>
            <person name="Nakamura H."/>
            <person name="Mori M."/>
            <person name="Yoshida Y."/>
            <person name="Ohtoshi R."/>
            <person name="Malay A.D."/>
            <person name="Moran D.A.P."/>
            <person name="Tomita M."/>
            <person name="Numata K."/>
            <person name="Arakawa K."/>
        </authorList>
    </citation>
    <scope>NUCLEOTIDE SEQUENCE</scope>
</reference>
<gene>
    <name evidence="1" type="primary">NCL1_40226</name>
    <name evidence="1" type="ORF">TNCV_886991</name>
</gene>
<name>A0A8X6URU2_TRICX</name>